<organism evidence="2 3">
    <name type="scientific">Faecalibacterium prausnitzii</name>
    <dbReference type="NCBI Taxonomy" id="853"/>
    <lineage>
        <taxon>Bacteria</taxon>
        <taxon>Bacillati</taxon>
        <taxon>Bacillota</taxon>
        <taxon>Clostridia</taxon>
        <taxon>Eubacteriales</taxon>
        <taxon>Oscillospiraceae</taxon>
        <taxon>Faecalibacterium</taxon>
    </lineage>
</organism>
<evidence type="ECO:0008006" key="5">
    <source>
        <dbReference type="Google" id="ProtNLM"/>
    </source>
</evidence>
<protein>
    <recommendedName>
        <fullName evidence="5">Tail completion protein</fullName>
    </recommendedName>
</protein>
<gene>
    <name evidence="2" type="ORF">CGS50_004090</name>
    <name evidence="1" type="ORF">GKD85_13945</name>
</gene>
<evidence type="ECO:0000313" key="2">
    <source>
        <dbReference type="EMBL" id="PLK30798.1"/>
    </source>
</evidence>
<dbReference type="Proteomes" id="UP000221015">
    <property type="component" value="Unassembled WGS sequence"/>
</dbReference>
<dbReference type="RefSeq" id="WP_005940824.1">
    <property type="nucleotide sequence ID" value="NZ_JAEKBW010000001.1"/>
</dbReference>
<proteinExistence type="predicted"/>
<dbReference type="Proteomes" id="UP000477010">
    <property type="component" value="Unassembled WGS sequence"/>
</dbReference>
<reference evidence="1 4" key="3">
    <citation type="journal article" date="2019" name="Nat. Med.">
        <title>A library of human gut bacterial isolates paired with longitudinal multiomics data enables mechanistic microbiome research.</title>
        <authorList>
            <person name="Poyet M."/>
            <person name="Groussin M."/>
            <person name="Gibbons S.M."/>
            <person name="Avila-Pacheco J."/>
            <person name="Jiang X."/>
            <person name="Kearney S.M."/>
            <person name="Perrotta A.R."/>
            <person name="Berdy B."/>
            <person name="Zhao S."/>
            <person name="Lieberman T.D."/>
            <person name="Swanson P.K."/>
            <person name="Smith M."/>
            <person name="Roesemann S."/>
            <person name="Alexander J.E."/>
            <person name="Rich S.A."/>
            <person name="Livny J."/>
            <person name="Vlamakis H."/>
            <person name="Clish C."/>
            <person name="Bullock K."/>
            <person name="Deik A."/>
            <person name="Scott J."/>
            <person name="Pierce K.A."/>
            <person name="Xavier R.J."/>
            <person name="Alm E.J."/>
        </authorList>
    </citation>
    <scope>NUCLEOTIDE SEQUENCE [LARGE SCALE GENOMIC DNA]</scope>
    <source>
        <strain evidence="1 4">BIOML-B9</strain>
    </source>
</reference>
<accession>A0A2J4JSF4</accession>
<evidence type="ECO:0000313" key="4">
    <source>
        <dbReference type="Proteomes" id="UP000477010"/>
    </source>
</evidence>
<sequence length="178" mass="20136">MRASNYTPVDAVKKLHEELDKLFAGKTFSGQGKNKPLNIFDFEFPTDFGNDEDVDTVAAAAPFILVKAAGWSIDKMEEPEMVDMSLIICTYQTPIRNKEEGVRDKKAPAVLDLYNIMQDIGQHFRVYNIFGDYFNVLLPIDCAIQQDDTSPYYFATVQMDVTCPSMSSENNPEIEELI</sequence>
<reference evidence="2" key="2">
    <citation type="submission" date="2017-07" db="EMBL/GenBank/DDBJ databases">
        <authorList>
            <person name="Sun Z.S."/>
            <person name="Albrecht U."/>
            <person name="Echele G."/>
            <person name="Lee C.C."/>
        </authorList>
    </citation>
    <scope>NUCLEOTIDE SEQUENCE</scope>
    <source>
        <strain evidence="2">CNCM I 4542</strain>
    </source>
</reference>
<reference evidence="2 3" key="1">
    <citation type="journal article" date="2017" name="Front. Microbiol.">
        <title>New Insights into the Diversity of the Genus Faecalibacterium.</title>
        <authorList>
            <person name="Benevides L."/>
            <person name="Burman S."/>
            <person name="Martin R."/>
            <person name="Robert V."/>
            <person name="Thomas M."/>
            <person name="Miquel S."/>
            <person name="Chain F."/>
            <person name="Sokol H."/>
            <person name="Bermudez-Humaran L.G."/>
            <person name="Morrison M."/>
            <person name="Langella P."/>
            <person name="Azevedo V.A."/>
            <person name="Chatel J.M."/>
            <person name="Soares S."/>
        </authorList>
    </citation>
    <scope>NUCLEOTIDE SEQUENCE [LARGE SCALE GENOMIC DNA]</scope>
    <source>
        <strain evidence="2 3">CNCM I 4542</strain>
    </source>
</reference>
<dbReference type="EMBL" id="WKQE01000027">
    <property type="protein sequence ID" value="MSC81884.1"/>
    <property type="molecule type" value="Genomic_DNA"/>
</dbReference>
<dbReference type="AlphaFoldDB" id="A0A2J4JSF4"/>
<evidence type="ECO:0000313" key="1">
    <source>
        <dbReference type="EMBL" id="MSC81884.1"/>
    </source>
</evidence>
<dbReference type="EMBL" id="NMTS02000001">
    <property type="protein sequence ID" value="PLK30798.1"/>
    <property type="molecule type" value="Genomic_DNA"/>
</dbReference>
<comment type="caution">
    <text evidence="2">The sequence shown here is derived from an EMBL/GenBank/DDBJ whole genome shotgun (WGS) entry which is preliminary data.</text>
</comment>
<evidence type="ECO:0000313" key="3">
    <source>
        <dbReference type="Proteomes" id="UP000221015"/>
    </source>
</evidence>
<name>A0A2J4JSF4_9FIRM</name>